<feature type="domain" description="FAD-binding PCMH-type" evidence="5">
    <location>
        <begin position="50"/>
        <end position="229"/>
    </location>
</feature>
<keyword evidence="2" id="KW-0285">Flavoprotein</keyword>
<keyword evidence="3" id="KW-0274">FAD</keyword>
<dbReference type="InterPro" id="IPR051914">
    <property type="entry name" value="FAD-linked_OxidoTrans_Type4"/>
</dbReference>
<reference evidence="6 7" key="1">
    <citation type="submission" date="2024-09" db="EMBL/GenBank/DDBJ databases">
        <authorList>
            <person name="Sun Q."/>
            <person name="Mori K."/>
        </authorList>
    </citation>
    <scope>NUCLEOTIDE SEQUENCE [LARGE SCALE GENOMIC DNA]</scope>
    <source>
        <strain evidence="6 7">NCAIM B.02604</strain>
    </source>
</reference>
<organism evidence="6 7">
    <name type="scientific">Micrococcoides hystricis</name>
    <dbReference type="NCBI Taxonomy" id="1572761"/>
    <lineage>
        <taxon>Bacteria</taxon>
        <taxon>Bacillati</taxon>
        <taxon>Actinomycetota</taxon>
        <taxon>Actinomycetes</taxon>
        <taxon>Micrococcales</taxon>
        <taxon>Micrococcaceae</taxon>
        <taxon>Micrococcoides</taxon>
    </lineage>
</organism>
<dbReference type="InterPro" id="IPR016164">
    <property type="entry name" value="FAD-linked_Oxase-like_C"/>
</dbReference>
<dbReference type="InterPro" id="IPR004113">
    <property type="entry name" value="FAD-bd_oxidored_4_C"/>
</dbReference>
<dbReference type="SUPFAM" id="SSF55103">
    <property type="entry name" value="FAD-linked oxidases, C-terminal domain"/>
    <property type="match status" value="1"/>
</dbReference>
<dbReference type="Pfam" id="PF01565">
    <property type="entry name" value="FAD_binding_4"/>
    <property type="match status" value="1"/>
</dbReference>
<dbReference type="InterPro" id="IPR016166">
    <property type="entry name" value="FAD-bd_PCMH"/>
</dbReference>
<dbReference type="PANTHER" id="PTHR42934">
    <property type="entry name" value="GLYCOLATE OXIDASE SUBUNIT GLCD"/>
    <property type="match status" value="1"/>
</dbReference>
<proteinExistence type="predicted"/>
<dbReference type="Gene3D" id="1.10.45.10">
    <property type="entry name" value="Vanillyl-alcohol Oxidase, Chain A, domain 4"/>
    <property type="match status" value="1"/>
</dbReference>
<protein>
    <submittedName>
        <fullName evidence="6">FAD-binding oxidoreductase</fullName>
    </submittedName>
</protein>
<accession>A0ABV6P8Y9</accession>
<evidence type="ECO:0000313" key="7">
    <source>
        <dbReference type="Proteomes" id="UP001589862"/>
    </source>
</evidence>
<dbReference type="Pfam" id="PF02913">
    <property type="entry name" value="FAD-oxidase_C"/>
    <property type="match status" value="1"/>
</dbReference>
<name>A0ABV6P8Y9_9MICC</name>
<dbReference type="InterPro" id="IPR006094">
    <property type="entry name" value="Oxid_FAD_bind_N"/>
</dbReference>
<dbReference type="InterPro" id="IPR016171">
    <property type="entry name" value="Vanillyl_alc_oxidase_C-sub2"/>
</dbReference>
<evidence type="ECO:0000256" key="1">
    <source>
        <dbReference type="ARBA" id="ARBA00001974"/>
    </source>
</evidence>
<evidence type="ECO:0000259" key="5">
    <source>
        <dbReference type="PROSITE" id="PS51387"/>
    </source>
</evidence>
<dbReference type="Gene3D" id="3.30.70.2740">
    <property type="match status" value="1"/>
</dbReference>
<dbReference type="SUPFAM" id="SSF56176">
    <property type="entry name" value="FAD-binding/transporter-associated domain-like"/>
    <property type="match status" value="1"/>
</dbReference>
<gene>
    <name evidence="6" type="ORF">ACFFFR_04230</name>
</gene>
<evidence type="ECO:0000256" key="4">
    <source>
        <dbReference type="ARBA" id="ARBA00023002"/>
    </source>
</evidence>
<evidence type="ECO:0000256" key="3">
    <source>
        <dbReference type="ARBA" id="ARBA00022827"/>
    </source>
</evidence>
<dbReference type="PROSITE" id="PS51387">
    <property type="entry name" value="FAD_PCMH"/>
    <property type="match status" value="1"/>
</dbReference>
<keyword evidence="7" id="KW-1185">Reference proteome</keyword>
<dbReference type="EMBL" id="JBHLUB010000020">
    <property type="protein sequence ID" value="MFC0581594.1"/>
    <property type="molecule type" value="Genomic_DNA"/>
</dbReference>
<dbReference type="Proteomes" id="UP001589862">
    <property type="component" value="Unassembled WGS sequence"/>
</dbReference>
<dbReference type="PANTHER" id="PTHR42934:SF2">
    <property type="entry name" value="GLYCOLATE OXIDASE SUBUNIT GLCD"/>
    <property type="match status" value="1"/>
</dbReference>
<comment type="caution">
    <text evidence="6">The sequence shown here is derived from an EMBL/GenBank/DDBJ whole genome shotgun (WGS) entry which is preliminary data.</text>
</comment>
<sequence length="473" mass="50746">MTTDQQTDTQPRGLNEETLAQLAELTGERFSGEAEILRQHSCDELVTTEDSETVAAVVYAETVDDVQQVMRFAYEHDIPVITRGAGTGVSGGAHGITGAIALSLERMNRIISINPDDEMAVVEPGVINAQLNDAAAEHGFMYAPDPASYQRSTIGGNIATNAGGLRCAKYGVTRDSVRALDVVLADGTLISTGSPTFKGVAGYDLTSLFVGSEGTLGVVVSATVRLRYLSETIHTVAAFFEDFVTASEAVLAIGRGRVQPSILEIMDLGTMAALDEAHGSDLSARGKALLLIQTDGFGADREAEAITAILQESATEIISTLTASDPSEALALVDLRRHSRGDNTETVVRVGEDVAVPKSQLVNYVHRIYEIADKYNVLTKVVAHAGDGNLHPTFWIDADDYATGGMSRLDQALDESIRAALDFNGTITAEHGIGSYKLRWLGWEQSPEVQKLQRQIKEVFDPKNILNPGRAIL</sequence>
<evidence type="ECO:0000313" key="6">
    <source>
        <dbReference type="EMBL" id="MFC0581594.1"/>
    </source>
</evidence>
<dbReference type="RefSeq" id="WP_377458284.1">
    <property type="nucleotide sequence ID" value="NZ_JBHLUB010000020.1"/>
</dbReference>
<dbReference type="InterPro" id="IPR016169">
    <property type="entry name" value="FAD-bd_PCMH_sub2"/>
</dbReference>
<dbReference type="Gene3D" id="3.30.465.10">
    <property type="match status" value="1"/>
</dbReference>
<evidence type="ECO:0000256" key="2">
    <source>
        <dbReference type="ARBA" id="ARBA00022630"/>
    </source>
</evidence>
<dbReference type="InterPro" id="IPR036318">
    <property type="entry name" value="FAD-bd_PCMH-like_sf"/>
</dbReference>
<keyword evidence="4" id="KW-0560">Oxidoreductase</keyword>
<comment type="cofactor">
    <cofactor evidence="1">
        <name>FAD</name>
        <dbReference type="ChEBI" id="CHEBI:57692"/>
    </cofactor>
</comment>